<reference evidence="4 5" key="1">
    <citation type="submission" date="2020-08" db="EMBL/GenBank/DDBJ databases">
        <title>Genomic Encyclopedia of Type Strains, Phase IV (KMG-IV): sequencing the most valuable type-strain genomes for metagenomic binning, comparative biology and taxonomic classification.</title>
        <authorList>
            <person name="Goeker M."/>
        </authorList>
    </citation>
    <scope>NUCLEOTIDE SEQUENCE [LARGE SCALE GENOMIC DNA]</scope>
    <source>
        <strain evidence="4 5">DSM 29007</strain>
    </source>
</reference>
<dbReference type="PANTHER" id="PTHR46438:SF2">
    <property type="entry name" value="ALPHA_BETA-HYDROLASES SUPERFAMILY PROTEIN"/>
    <property type="match status" value="1"/>
</dbReference>
<keyword evidence="2" id="KW-1133">Transmembrane helix</keyword>
<evidence type="ECO:0000256" key="1">
    <source>
        <dbReference type="SAM" id="MobiDB-lite"/>
    </source>
</evidence>
<gene>
    <name evidence="4" type="ORF">HNQ61_002967</name>
</gene>
<keyword evidence="5" id="KW-1185">Reference proteome</keyword>
<keyword evidence="2" id="KW-0812">Transmembrane</keyword>
<evidence type="ECO:0000313" key="5">
    <source>
        <dbReference type="Proteomes" id="UP000582837"/>
    </source>
</evidence>
<sequence length="369" mass="40554">MAEIEGGAHTGGEPMAETEGPEPVRGEQGARPGPEVRGGKPMGKARKAAAGLGAAALGAYAVYLLGARRARRRPVTELPNALAMPLEYEPWGDVFYAYYQREGAGRPVVFLHSINAAASAHEMRPIVRAFTRDTERPLFALEWVGFGHSDRPEIAYEPALMEDQLEHFLERVVKPAGGADVVALSLGAAYAAEVARRRPDLIRSLVALEPAGLGKTPGGIPRIWSRLLFTLPGVQRAFYDRLTTPESLYEFAAENLFTPEFGVPDDFVDFGSETARMEGASFPLDDFLSGRMFPRDTADTFRRLRQPVLVIHGTVENRRQENYDQLPELEGRPNVTVVGLPTGGLPHWERAADVWERVRDFLEAPAAQP</sequence>
<feature type="transmembrane region" description="Helical" evidence="2">
    <location>
        <begin position="48"/>
        <end position="66"/>
    </location>
</feature>
<protein>
    <submittedName>
        <fullName evidence="4">Pimeloyl-ACP methyl ester carboxylesterase</fullName>
    </submittedName>
</protein>
<dbReference type="PANTHER" id="PTHR46438">
    <property type="entry name" value="ALPHA/BETA-HYDROLASES SUPERFAMILY PROTEIN"/>
    <property type="match status" value="1"/>
</dbReference>
<comment type="caution">
    <text evidence="4">The sequence shown here is derived from an EMBL/GenBank/DDBJ whole genome shotgun (WGS) entry which is preliminary data.</text>
</comment>
<dbReference type="Gene3D" id="3.40.50.1820">
    <property type="entry name" value="alpha/beta hydrolase"/>
    <property type="match status" value="1"/>
</dbReference>
<evidence type="ECO:0000313" key="4">
    <source>
        <dbReference type="EMBL" id="MBB6071343.1"/>
    </source>
</evidence>
<keyword evidence="2" id="KW-0472">Membrane</keyword>
<dbReference type="SUPFAM" id="SSF53474">
    <property type="entry name" value="alpha/beta-Hydrolases"/>
    <property type="match status" value="1"/>
</dbReference>
<name>A0A841H003_9BACT</name>
<dbReference type="AlphaFoldDB" id="A0A841H003"/>
<feature type="region of interest" description="Disordered" evidence="1">
    <location>
        <begin position="1"/>
        <end position="44"/>
    </location>
</feature>
<proteinExistence type="predicted"/>
<dbReference type="Pfam" id="PF12697">
    <property type="entry name" value="Abhydrolase_6"/>
    <property type="match status" value="1"/>
</dbReference>
<dbReference type="EMBL" id="JACHIA010000008">
    <property type="protein sequence ID" value="MBB6071343.1"/>
    <property type="molecule type" value="Genomic_DNA"/>
</dbReference>
<feature type="domain" description="AB hydrolase-1" evidence="3">
    <location>
        <begin position="108"/>
        <end position="355"/>
    </location>
</feature>
<dbReference type="Proteomes" id="UP000582837">
    <property type="component" value="Unassembled WGS sequence"/>
</dbReference>
<dbReference type="InterPro" id="IPR000073">
    <property type="entry name" value="AB_hydrolase_1"/>
</dbReference>
<accession>A0A841H003</accession>
<dbReference type="InterPro" id="IPR029058">
    <property type="entry name" value="AB_hydrolase_fold"/>
</dbReference>
<evidence type="ECO:0000256" key="2">
    <source>
        <dbReference type="SAM" id="Phobius"/>
    </source>
</evidence>
<dbReference type="RefSeq" id="WP_170036844.1">
    <property type="nucleotide sequence ID" value="NZ_JABDTL010000002.1"/>
</dbReference>
<evidence type="ECO:0000259" key="3">
    <source>
        <dbReference type="Pfam" id="PF12697"/>
    </source>
</evidence>
<organism evidence="4 5">
    <name type="scientific">Longimicrobium terrae</name>
    <dbReference type="NCBI Taxonomy" id="1639882"/>
    <lineage>
        <taxon>Bacteria</taxon>
        <taxon>Pseudomonadati</taxon>
        <taxon>Gemmatimonadota</taxon>
        <taxon>Longimicrobiia</taxon>
        <taxon>Longimicrobiales</taxon>
        <taxon>Longimicrobiaceae</taxon>
        <taxon>Longimicrobium</taxon>
    </lineage>
</organism>